<proteinExistence type="predicted"/>
<reference evidence="1 2" key="1">
    <citation type="submission" date="2018-10" db="EMBL/GenBank/DDBJ databases">
        <title>Paraburkholderia sp. 7MK8-2, isolated from soil.</title>
        <authorList>
            <person name="Gao Z.-H."/>
            <person name="Qiu L.-H."/>
        </authorList>
    </citation>
    <scope>NUCLEOTIDE SEQUENCE [LARGE SCALE GENOMIC DNA]</scope>
    <source>
        <strain evidence="1 2">7MK8-2</strain>
    </source>
</reference>
<keyword evidence="2" id="KW-1185">Reference proteome</keyword>
<gene>
    <name evidence="1" type="ORF">D7S89_25845</name>
</gene>
<evidence type="ECO:0000313" key="2">
    <source>
        <dbReference type="Proteomes" id="UP000280434"/>
    </source>
</evidence>
<protein>
    <submittedName>
        <fullName evidence="1">Uncharacterized protein</fullName>
    </submittedName>
</protein>
<evidence type="ECO:0000313" key="1">
    <source>
        <dbReference type="EMBL" id="RKP43533.1"/>
    </source>
</evidence>
<comment type="caution">
    <text evidence="1">The sequence shown here is derived from an EMBL/GenBank/DDBJ whole genome shotgun (WGS) entry which is preliminary data.</text>
</comment>
<dbReference type="EMBL" id="RBZV01000019">
    <property type="protein sequence ID" value="RKP43533.1"/>
    <property type="molecule type" value="Genomic_DNA"/>
</dbReference>
<organism evidence="1 2">
    <name type="scientific">Trinickia fusca</name>
    <dbReference type="NCBI Taxonomy" id="2419777"/>
    <lineage>
        <taxon>Bacteria</taxon>
        <taxon>Pseudomonadati</taxon>
        <taxon>Pseudomonadota</taxon>
        <taxon>Betaproteobacteria</taxon>
        <taxon>Burkholderiales</taxon>
        <taxon>Burkholderiaceae</taxon>
        <taxon>Trinickia</taxon>
    </lineage>
</organism>
<sequence>MSDGACLFRQAPFSRLEPWRSYATRPIYLFLHPCSRQTGRLKVWCHWLARCSHLLLDIRFLPSGCEPRVLIDGIASAILGKPEALSARQVSTP</sequence>
<accession>A0A494X6Z9</accession>
<name>A0A494X6Z9_9BURK</name>
<dbReference type="Proteomes" id="UP000280434">
    <property type="component" value="Unassembled WGS sequence"/>
</dbReference>
<dbReference type="AlphaFoldDB" id="A0A494X6Z9"/>